<evidence type="ECO:0000313" key="1">
    <source>
        <dbReference type="EMBL" id="KWA84223.1"/>
    </source>
</evidence>
<protein>
    <submittedName>
        <fullName evidence="1">Uncharacterized protein</fullName>
    </submittedName>
</protein>
<organism evidence="1 2">
    <name type="scientific">Burkholderia ubonensis</name>
    <dbReference type="NCBI Taxonomy" id="101571"/>
    <lineage>
        <taxon>Bacteria</taxon>
        <taxon>Pseudomonadati</taxon>
        <taxon>Pseudomonadota</taxon>
        <taxon>Betaproteobacteria</taxon>
        <taxon>Burkholderiales</taxon>
        <taxon>Burkholderiaceae</taxon>
        <taxon>Burkholderia</taxon>
        <taxon>Burkholderia cepacia complex</taxon>
    </lineage>
</organism>
<dbReference type="EMBL" id="LPHD01000049">
    <property type="protein sequence ID" value="KWA84223.1"/>
    <property type="molecule type" value="Genomic_DNA"/>
</dbReference>
<comment type="caution">
    <text evidence="1">The sequence shown here is derived from an EMBL/GenBank/DDBJ whole genome shotgun (WGS) entry which is preliminary data.</text>
</comment>
<accession>A0A106QC93</accession>
<reference evidence="1 2" key="1">
    <citation type="submission" date="2015-11" db="EMBL/GenBank/DDBJ databases">
        <title>Expanding the genomic diversity of Burkholderia species for the development of highly accurate diagnostics.</title>
        <authorList>
            <person name="Sahl J."/>
            <person name="Keim P."/>
            <person name="Wagner D."/>
        </authorList>
    </citation>
    <scope>NUCLEOTIDE SEQUENCE [LARGE SCALE GENOMIC DNA]</scope>
    <source>
        <strain evidence="1 2">MSMB2087WGS</strain>
    </source>
</reference>
<evidence type="ECO:0000313" key="2">
    <source>
        <dbReference type="Proteomes" id="UP000060630"/>
    </source>
</evidence>
<name>A0A106QC93_9BURK</name>
<dbReference type="AlphaFoldDB" id="A0A106QC93"/>
<proteinExistence type="predicted"/>
<dbReference type="Proteomes" id="UP000060630">
    <property type="component" value="Unassembled WGS sequence"/>
</dbReference>
<sequence>MHHEARVDALLAKMKTFLMSPDHGDGSWPDIPHEELDKASVLVGEMFDLKWGEDVDGDAPVKVRMWHRGQQHMVCDWAFIDHSPRDEKESTTDQEARWLRNMSTITSASAACAEELRRLHVEMADVHSRKLRKSAAFEVYHVRYKPTPEWDGGAHGRDYPASLHRSEGEAEQFIRERETAGMVVERRSIMLATPSSRDSAADGFAEFRHKVEEHYGKLLPDMKVRQDLGLQPVRIIRKSETAV</sequence>
<gene>
    <name evidence="1" type="ORF">WL29_22955</name>
</gene>